<feature type="transmembrane region" description="Helical" evidence="4">
    <location>
        <begin position="65"/>
        <end position="87"/>
    </location>
</feature>
<dbReference type="AlphaFoldDB" id="A0AAD1C0J7"/>
<dbReference type="EMBL" id="AP014862">
    <property type="protein sequence ID" value="BAU73743.1"/>
    <property type="molecule type" value="Genomic_DNA"/>
</dbReference>
<dbReference type="SUPFAM" id="SSF103473">
    <property type="entry name" value="MFS general substrate transporter"/>
    <property type="match status" value="1"/>
</dbReference>
<reference evidence="6 7" key="2">
    <citation type="journal article" date="2017" name="Int. J. Syst. Evol. Microbiol.">
        <title>Pseudomonas furukawaii sp. nov., a polychlorinated biphenyl-degrading bacterium isolated from biphenyl-contaminated soil in Japan.</title>
        <authorList>
            <person name="Kimura N."/>
            <person name="Watanabe T."/>
            <person name="Suenaga H."/>
            <person name="Fujihara H."/>
            <person name="Futagami T."/>
            <person name="Goto M."/>
            <person name="Hanada S."/>
            <person name="Hirose J."/>
        </authorList>
    </citation>
    <scope>NUCLEOTIDE SEQUENCE [LARGE SCALE GENOMIC DNA]</scope>
    <source>
        <strain evidence="7">DSM 10086 / NBRC 110670 / KF707</strain>
    </source>
</reference>
<evidence type="ECO:0000313" key="6">
    <source>
        <dbReference type="EMBL" id="BAU73743.1"/>
    </source>
</evidence>
<dbReference type="InterPro" id="IPR036259">
    <property type="entry name" value="MFS_trans_sf"/>
</dbReference>
<protein>
    <submittedName>
        <fullName evidence="6">Major facilitator superfamily MFS_1</fullName>
    </submittedName>
</protein>
<feature type="transmembrane region" description="Helical" evidence="4">
    <location>
        <begin position="41"/>
        <end position="59"/>
    </location>
</feature>
<evidence type="ECO:0000256" key="3">
    <source>
        <dbReference type="ARBA" id="ARBA00023136"/>
    </source>
</evidence>
<feature type="transmembrane region" description="Helical" evidence="4">
    <location>
        <begin position="15"/>
        <end position="34"/>
    </location>
</feature>
<dbReference type="PANTHER" id="PTHR23534:SF1">
    <property type="entry name" value="MAJOR FACILITATOR SUPERFAMILY PROTEIN"/>
    <property type="match status" value="1"/>
</dbReference>
<gene>
    <name evidence="6" type="ORF">KF707C_20550</name>
</gene>
<evidence type="ECO:0000313" key="7">
    <source>
        <dbReference type="Proteomes" id="UP000218554"/>
    </source>
</evidence>
<dbReference type="Proteomes" id="UP000218554">
    <property type="component" value="Chromosome"/>
</dbReference>
<accession>A0AAD1C0J7</accession>
<dbReference type="PROSITE" id="PS50850">
    <property type="entry name" value="MFS"/>
    <property type="match status" value="1"/>
</dbReference>
<name>A0AAD1C0J7_METFU</name>
<dbReference type="Gene3D" id="1.20.1250.20">
    <property type="entry name" value="MFS general substrate transporter like domains"/>
    <property type="match status" value="1"/>
</dbReference>
<evidence type="ECO:0000256" key="4">
    <source>
        <dbReference type="SAM" id="Phobius"/>
    </source>
</evidence>
<dbReference type="PANTHER" id="PTHR23534">
    <property type="entry name" value="MFS PERMEASE"/>
    <property type="match status" value="1"/>
</dbReference>
<keyword evidence="1 4" id="KW-0812">Transmembrane</keyword>
<keyword evidence="2 4" id="KW-1133">Transmembrane helix</keyword>
<keyword evidence="3 4" id="KW-0472">Membrane</keyword>
<dbReference type="GO" id="GO:0022857">
    <property type="term" value="F:transmembrane transporter activity"/>
    <property type="evidence" value="ECO:0007669"/>
    <property type="project" value="InterPro"/>
</dbReference>
<dbReference type="InterPro" id="IPR020846">
    <property type="entry name" value="MFS_dom"/>
</dbReference>
<sequence length="120" mass="12674">MNFCGVPLEASAEVIRWHMVGIFLPAFIAGPLVDRLGSRRVAVLGGALLLGSASIALLGMSTMTFLASSFLLGVGWNLMLVAGTTLLGEGHAPEERGQAQGLMELATAWWRLVPPSPRVC</sequence>
<evidence type="ECO:0000256" key="1">
    <source>
        <dbReference type="ARBA" id="ARBA00022692"/>
    </source>
</evidence>
<dbReference type="KEGG" id="pfuw:KF707C_20550"/>
<dbReference type="InterPro" id="IPR011701">
    <property type="entry name" value="MFS"/>
</dbReference>
<organism evidence="6 7">
    <name type="scientific">Metapseudomonas furukawaii</name>
    <name type="common">Pseudomonas furukawaii</name>
    <dbReference type="NCBI Taxonomy" id="1149133"/>
    <lineage>
        <taxon>Bacteria</taxon>
        <taxon>Pseudomonadati</taxon>
        <taxon>Pseudomonadota</taxon>
        <taxon>Gammaproteobacteria</taxon>
        <taxon>Pseudomonadales</taxon>
        <taxon>Pseudomonadaceae</taxon>
        <taxon>Metapseudomonas</taxon>
    </lineage>
</organism>
<proteinExistence type="predicted"/>
<reference evidence="7" key="1">
    <citation type="submission" date="2015-05" db="EMBL/GenBank/DDBJ databases">
        <title>Draft genome sequencing of a biphenyl-degrading bacterium, Pseudomonas balearica KF707 (=NBRC110670).</title>
        <authorList>
            <person name="Kimura N."/>
            <person name="Hirose J."/>
            <person name="Watanabe T."/>
            <person name="Suenaga H."/>
            <person name="Fujihara H."/>
            <person name="Noguchi M."/>
            <person name="Hashimoto M."/>
            <person name="Shimodaira J."/>
            <person name="Tsuchikane K."/>
            <person name="Hosoyama A."/>
            <person name="Yamazoe A."/>
            <person name="Fujita N."/>
            <person name="Furukawa K."/>
        </authorList>
    </citation>
    <scope>NUCLEOTIDE SEQUENCE [LARGE SCALE GENOMIC DNA]</scope>
    <source>
        <strain evidence="7">DSM 10086 / NBRC 110670 / KF707</strain>
    </source>
</reference>
<keyword evidence="7" id="KW-1185">Reference proteome</keyword>
<dbReference type="SMR" id="A0AAD1C0J7"/>
<feature type="domain" description="Major facilitator superfamily (MFS) profile" evidence="5">
    <location>
        <begin position="1"/>
        <end position="120"/>
    </location>
</feature>
<dbReference type="Pfam" id="PF07690">
    <property type="entry name" value="MFS_1"/>
    <property type="match status" value="1"/>
</dbReference>
<evidence type="ECO:0000256" key="2">
    <source>
        <dbReference type="ARBA" id="ARBA00022989"/>
    </source>
</evidence>
<evidence type="ECO:0000259" key="5">
    <source>
        <dbReference type="PROSITE" id="PS50850"/>
    </source>
</evidence>